<keyword evidence="3" id="KW-1185">Reference proteome</keyword>
<dbReference type="OMA" id="ERINMEI"/>
<name>A0A074Y235_AURSE</name>
<dbReference type="HOGENOM" id="CLU_550900_0_0_1"/>
<organism evidence="2 3">
    <name type="scientific">Aureobasidium subglaciale (strain EXF-2481)</name>
    <name type="common">Aureobasidium pullulans var. subglaciale</name>
    <dbReference type="NCBI Taxonomy" id="1043005"/>
    <lineage>
        <taxon>Eukaryota</taxon>
        <taxon>Fungi</taxon>
        <taxon>Dikarya</taxon>
        <taxon>Ascomycota</taxon>
        <taxon>Pezizomycotina</taxon>
        <taxon>Dothideomycetes</taxon>
        <taxon>Dothideomycetidae</taxon>
        <taxon>Dothideales</taxon>
        <taxon>Saccotheciaceae</taxon>
        <taxon>Aureobasidium</taxon>
    </lineage>
</organism>
<dbReference type="RefSeq" id="XP_013340383.1">
    <property type="nucleotide sequence ID" value="XM_013484929.1"/>
</dbReference>
<protein>
    <recommendedName>
        <fullName evidence="1">F-box/LRR-repeat protein 15/At3g58940/PEG3-like LRR domain-containing protein</fullName>
    </recommendedName>
</protein>
<dbReference type="EMBL" id="KL584774">
    <property type="protein sequence ID" value="KEQ91868.1"/>
    <property type="molecule type" value="Genomic_DNA"/>
</dbReference>
<dbReference type="Gene3D" id="3.80.10.10">
    <property type="entry name" value="Ribonuclease Inhibitor"/>
    <property type="match status" value="1"/>
</dbReference>
<reference evidence="2 3" key="1">
    <citation type="journal article" date="2014" name="BMC Genomics">
        <title>Genome sequencing of four Aureobasidium pullulans varieties: biotechnological potential, stress tolerance, and description of new species.</title>
        <authorList>
            <person name="Gostin Ar C."/>
            <person name="Ohm R.A."/>
            <person name="Kogej T."/>
            <person name="Sonjak S."/>
            <person name="Turk M."/>
            <person name="Zajc J."/>
            <person name="Zalar P."/>
            <person name="Grube M."/>
            <person name="Sun H."/>
            <person name="Han J."/>
            <person name="Sharma A."/>
            <person name="Chiniquy J."/>
            <person name="Ngan C.Y."/>
            <person name="Lipzen A."/>
            <person name="Barry K."/>
            <person name="Grigoriev I.V."/>
            <person name="Gunde-Cimerman N."/>
        </authorList>
    </citation>
    <scope>NUCLEOTIDE SEQUENCE [LARGE SCALE GENOMIC DNA]</scope>
    <source>
        <strain evidence="2 3">EXF-2481</strain>
    </source>
</reference>
<dbReference type="OrthoDB" id="2520703at2759"/>
<evidence type="ECO:0000313" key="2">
    <source>
        <dbReference type="EMBL" id="KEQ91868.1"/>
    </source>
</evidence>
<dbReference type="Pfam" id="PF24758">
    <property type="entry name" value="LRR_At5g56370"/>
    <property type="match status" value="1"/>
</dbReference>
<evidence type="ECO:0000259" key="1">
    <source>
        <dbReference type="Pfam" id="PF24758"/>
    </source>
</evidence>
<dbReference type="Proteomes" id="UP000030641">
    <property type="component" value="Unassembled WGS sequence"/>
</dbReference>
<dbReference type="InterPro" id="IPR055411">
    <property type="entry name" value="LRR_FXL15/At3g58940/PEG3-like"/>
</dbReference>
<gene>
    <name evidence="2" type="ORF">AUEXF2481DRAFT_43549</name>
</gene>
<dbReference type="InParanoid" id="A0A074Y235"/>
<accession>A0A074Y235</accession>
<dbReference type="GeneID" id="25367442"/>
<dbReference type="AlphaFoldDB" id="A0A074Y235"/>
<sequence length="515" mass="59010">MSILPDEILLGIAEQLSAEALTPPKHFEEWQLATRTLANLCLVSRTMCSFAQPVLYRSFVNDYDVFEQYADEDDSDLRSPTSLEYFLRTLLDRPDLAGQVRSLRLQNLQVEDEELEVRDELSSPNEELLDSFIAATSESVVSDHQPENHEWQERWRNNLATGLVNAEATLLLTVVHDLKLLDVETCTADVGGDIHSLFQQIFGNVAFEEDKQLASDAMTSYVLRNQKLLAGSSPILPRLETLIMRQAEFSDSLDLSHCLNMITIPTLKSLFVHGCDICFDQDPARYHFPFQNLRNLHLENMNIGPSALSSLVEDCSHLRSLALLFPEMADNVDIRQDFLDKLAQRSETLESLQLVIPDKYYGSFPDNLFDVRRLIKLKLLEISQRALLPKSGTHTPEPKFHDLIPSSVEQLILRWVEDDMTPYLTRFVDMQSYNEFPNLKYIELVKTRRLNISMLERAKSARSTWIAIRDRFEKMCNQAGIGFKVWSEEEKYDFENPIDGEVLDRINAEYPAPGA</sequence>
<evidence type="ECO:0000313" key="3">
    <source>
        <dbReference type="Proteomes" id="UP000030641"/>
    </source>
</evidence>
<dbReference type="SUPFAM" id="SSF52047">
    <property type="entry name" value="RNI-like"/>
    <property type="match status" value="1"/>
</dbReference>
<dbReference type="InterPro" id="IPR032675">
    <property type="entry name" value="LRR_dom_sf"/>
</dbReference>
<feature type="domain" description="F-box/LRR-repeat protein 15/At3g58940/PEG3-like LRR" evidence="1">
    <location>
        <begin position="236"/>
        <end position="352"/>
    </location>
</feature>
<proteinExistence type="predicted"/>